<dbReference type="NCBIfam" id="TIGR03160">
    <property type="entry name" value="cobT_DBIPRT"/>
    <property type="match status" value="1"/>
</dbReference>
<name>A0A269XYR7_9PROT</name>
<evidence type="ECO:0000256" key="4">
    <source>
        <dbReference type="ARBA" id="ARBA00015486"/>
    </source>
</evidence>
<dbReference type="GO" id="GO:0008939">
    <property type="term" value="F:nicotinate-nucleotide-dimethylbenzimidazole phosphoribosyltransferase activity"/>
    <property type="evidence" value="ECO:0007669"/>
    <property type="project" value="UniProtKB-UniRule"/>
</dbReference>
<evidence type="ECO:0000313" key="10">
    <source>
        <dbReference type="EMBL" id="PAK78369.1"/>
    </source>
</evidence>
<evidence type="ECO:0000313" key="11">
    <source>
        <dbReference type="Proteomes" id="UP000216151"/>
    </source>
</evidence>
<evidence type="ECO:0000256" key="8">
    <source>
        <dbReference type="ARBA" id="ARBA00047340"/>
    </source>
</evidence>
<keyword evidence="6 10" id="KW-0328">Glycosyltransferase</keyword>
<dbReference type="InterPro" id="IPR023195">
    <property type="entry name" value="Nict_dMeBzImd_PRibTrfase_N"/>
</dbReference>
<dbReference type="EC" id="2.4.2.21" evidence="3 9"/>
<comment type="caution">
    <text evidence="10">The sequence shown here is derived from an EMBL/GenBank/DDBJ whole genome shotgun (WGS) entry which is preliminary data.</text>
</comment>
<evidence type="ECO:0000256" key="1">
    <source>
        <dbReference type="ARBA" id="ARBA00005049"/>
    </source>
</evidence>
<protein>
    <recommendedName>
        <fullName evidence="4 9">Nicotinate-nucleotide--dimethylbenzimidazole phosphoribosyltransferase</fullName>
        <ecNumber evidence="3 9">2.4.2.21</ecNumber>
    </recommendedName>
</protein>
<dbReference type="CDD" id="cd02439">
    <property type="entry name" value="DMB-PRT_CobT"/>
    <property type="match status" value="1"/>
</dbReference>
<dbReference type="Gene3D" id="1.10.1610.10">
    <property type="match status" value="1"/>
</dbReference>
<dbReference type="InterPro" id="IPR017846">
    <property type="entry name" value="Nict_dMeBzImd_PRibTrfase_bact"/>
</dbReference>
<dbReference type="RefSeq" id="WP_095349535.1">
    <property type="nucleotide sequence ID" value="NZ_NCXK01000005.1"/>
</dbReference>
<evidence type="ECO:0000256" key="5">
    <source>
        <dbReference type="ARBA" id="ARBA00022573"/>
    </source>
</evidence>
<dbReference type="UniPathway" id="UPA00061">
    <property type="reaction ID" value="UER00516"/>
</dbReference>
<dbReference type="GO" id="GO:0009236">
    <property type="term" value="P:cobalamin biosynthetic process"/>
    <property type="evidence" value="ECO:0007669"/>
    <property type="project" value="UniProtKB-UniRule"/>
</dbReference>
<dbReference type="OrthoDB" id="9781491at2"/>
<evidence type="ECO:0000256" key="2">
    <source>
        <dbReference type="ARBA" id="ARBA00007110"/>
    </source>
</evidence>
<dbReference type="PANTHER" id="PTHR43463">
    <property type="entry name" value="NICOTINATE-NUCLEOTIDE--DIMETHYLBENZIMIDAZOLE PHOSPHORIBOSYLTRANSFERASE"/>
    <property type="match status" value="1"/>
</dbReference>
<keyword evidence="11" id="KW-1185">Reference proteome</keyword>
<evidence type="ECO:0000256" key="7">
    <source>
        <dbReference type="ARBA" id="ARBA00022679"/>
    </source>
</evidence>
<evidence type="ECO:0000256" key="6">
    <source>
        <dbReference type="ARBA" id="ARBA00022676"/>
    </source>
</evidence>
<dbReference type="SUPFAM" id="SSF52733">
    <property type="entry name" value="Nicotinate mononucleotide:5,6-dimethylbenzimidazole phosphoribosyltransferase (CobT)"/>
    <property type="match status" value="1"/>
</dbReference>
<dbReference type="AlphaFoldDB" id="A0A269XYR7"/>
<dbReference type="Pfam" id="PF02277">
    <property type="entry name" value="DBI_PRT"/>
    <property type="match status" value="1"/>
</dbReference>
<comment type="catalytic activity">
    <reaction evidence="8">
        <text>5,6-dimethylbenzimidazole + nicotinate beta-D-ribonucleotide = alpha-ribazole 5'-phosphate + nicotinate + H(+)</text>
        <dbReference type="Rhea" id="RHEA:11196"/>
        <dbReference type="ChEBI" id="CHEBI:15378"/>
        <dbReference type="ChEBI" id="CHEBI:15890"/>
        <dbReference type="ChEBI" id="CHEBI:32544"/>
        <dbReference type="ChEBI" id="CHEBI:57502"/>
        <dbReference type="ChEBI" id="CHEBI:57918"/>
        <dbReference type="EC" id="2.4.2.21"/>
    </reaction>
</comment>
<comment type="pathway">
    <text evidence="1">Nucleoside biosynthesis; alpha-ribazole biosynthesis; alpha-ribazole from 5,6-dimethylbenzimidazole: step 1/2.</text>
</comment>
<accession>A0A269XYR7</accession>
<dbReference type="EMBL" id="NCXK01000005">
    <property type="protein sequence ID" value="PAK78369.1"/>
    <property type="molecule type" value="Genomic_DNA"/>
</dbReference>
<dbReference type="InterPro" id="IPR003200">
    <property type="entry name" value="Nict_dMeBzImd_PRibTrfase"/>
</dbReference>
<dbReference type="Gene3D" id="3.40.50.10210">
    <property type="match status" value="1"/>
</dbReference>
<dbReference type="InterPro" id="IPR036087">
    <property type="entry name" value="Nict_dMeBzImd_PRibTrfase_sf"/>
</dbReference>
<keyword evidence="7 10" id="KW-0808">Transferase</keyword>
<dbReference type="NCBIfam" id="NF000996">
    <property type="entry name" value="PRK00105.1"/>
    <property type="match status" value="1"/>
</dbReference>
<reference evidence="10 11" key="1">
    <citation type="submission" date="2017-04" db="EMBL/GenBank/DDBJ databases">
        <title>Kefir bacterial isolates.</title>
        <authorList>
            <person name="Kim Y."/>
            <person name="Blasche S."/>
            <person name="Patil K.R."/>
        </authorList>
    </citation>
    <scope>NUCLEOTIDE SEQUENCE [LARGE SCALE GENOMIC DNA]</scope>
    <source>
        <strain evidence="10 11">KR</strain>
    </source>
</reference>
<evidence type="ECO:0000256" key="3">
    <source>
        <dbReference type="ARBA" id="ARBA00011991"/>
    </source>
</evidence>
<sequence>MPSSSIPPQPGPFSSMLALEALCADLPPPSLQAQQTIEQREAELTKPPGSLGHLEEMTRWLGGWQHSAPPRLEHVQVLIFAGNHGVMAHHVSPWPVEVTAQMVQNFEHGGAAINQLARVAQAELAVVALNNLVPTADFTTSPAMTEQDFLAAVQIGFNAVPRTCDLLCLGEMGIGNTTAASALCAALTRQSGADWAGQGTGLDAAGTAHKAGVIDTALQHHAAHLTHPLEVARRLGGYELAATLGATLAARLMRIPVILDGFVCTAAVAPLAHLRPNALDHTALSHCPTETGHTARLARHLHMRPILSGLGLRLGEGSGAALAIPILRAAVACHTGMATFAQAAVSEKA</sequence>
<keyword evidence="5" id="KW-0169">Cobalamin biosynthesis</keyword>
<dbReference type="Proteomes" id="UP000216151">
    <property type="component" value="Unassembled WGS sequence"/>
</dbReference>
<comment type="similarity">
    <text evidence="2">Belongs to the CobT family.</text>
</comment>
<gene>
    <name evidence="10" type="ORF">B8X00_06025</name>
</gene>
<organism evidence="10 11">
    <name type="scientific">Acetobacter fabarum</name>
    <dbReference type="NCBI Taxonomy" id="483199"/>
    <lineage>
        <taxon>Bacteria</taxon>
        <taxon>Pseudomonadati</taxon>
        <taxon>Pseudomonadota</taxon>
        <taxon>Alphaproteobacteria</taxon>
        <taxon>Acetobacterales</taxon>
        <taxon>Acetobacteraceae</taxon>
        <taxon>Acetobacter</taxon>
    </lineage>
</organism>
<evidence type="ECO:0000256" key="9">
    <source>
        <dbReference type="NCBIfam" id="TIGR03160"/>
    </source>
</evidence>
<proteinExistence type="inferred from homology"/>
<dbReference type="PANTHER" id="PTHR43463:SF1">
    <property type="entry name" value="NICOTINATE-NUCLEOTIDE--DIMETHYLBENZIMIDAZOLE PHOSPHORIBOSYLTRANSFERASE"/>
    <property type="match status" value="1"/>
</dbReference>